<sequence length="239" mass="26124">MPDDPDDLEDRIEELETMLRDLQTELQRPPRGPFGLPRPPTPREMLSFTSEYALPTLITMLEANIRALKALQQIIRLVDPEYDSTGEARSELSSRAGRASQATLDRLQSTLEDVEGALTEGGLPQEPGARRILEDARRLSDDIKGEISAGREQADSSRETIKVDEADEEREDGEEIEIGEEKPQVDVDAELRSIRDELGARGNGDSEANLDEGDGSEGDDSDDGAEGGASTADSDDSEK</sequence>
<evidence type="ECO:0000313" key="2">
    <source>
        <dbReference type="EMBL" id="SIR05885.1"/>
    </source>
</evidence>
<dbReference type="InterPro" id="IPR055969">
    <property type="entry name" value="DUF7547"/>
</dbReference>
<dbReference type="EMBL" id="FTNO01000001">
    <property type="protein sequence ID" value="SIR05885.1"/>
    <property type="molecule type" value="Genomic_DNA"/>
</dbReference>
<evidence type="ECO:0000256" key="1">
    <source>
        <dbReference type="SAM" id="MobiDB-lite"/>
    </source>
</evidence>
<feature type="compositionally biased region" description="Acidic residues" evidence="1">
    <location>
        <begin position="208"/>
        <end position="225"/>
    </location>
</feature>
<protein>
    <submittedName>
        <fullName evidence="2">Uncharacterized protein</fullName>
    </submittedName>
</protein>
<feature type="region of interest" description="Disordered" evidence="1">
    <location>
        <begin position="141"/>
        <end position="239"/>
    </location>
</feature>
<feature type="compositionally biased region" description="Basic and acidic residues" evidence="1">
    <location>
        <begin position="179"/>
        <end position="199"/>
    </location>
</feature>
<reference evidence="3" key="1">
    <citation type="submission" date="2017-01" db="EMBL/GenBank/DDBJ databases">
        <authorList>
            <person name="Varghese N."/>
            <person name="Submissions S."/>
        </authorList>
    </citation>
    <scope>NUCLEOTIDE SEQUENCE [LARGE SCALE GENOMIC DNA]</scope>
    <source>
        <strain evidence="3">CGMCC 1.7737</strain>
    </source>
</reference>
<dbReference type="Proteomes" id="UP000186914">
    <property type="component" value="Unassembled WGS sequence"/>
</dbReference>
<feature type="compositionally biased region" description="Pro residues" evidence="1">
    <location>
        <begin position="30"/>
        <end position="42"/>
    </location>
</feature>
<dbReference type="Pfam" id="PF24414">
    <property type="entry name" value="DUF7547"/>
    <property type="match status" value="1"/>
</dbReference>
<feature type="compositionally biased region" description="Acidic residues" evidence="1">
    <location>
        <begin position="165"/>
        <end position="178"/>
    </location>
</feature>
<name>A0A1N6XTZ0_9EURY</name>
<dbReference type="RefSeq" id="WP_076428962.1">
    <property type="nucleotide sequence ID" value="NZ_FTNO01000001.1"/>
</dbReference>
<proteinExistence type="predicted"/>
<evidence type="ECO:0000313" key="3">
    <source>
        <dbReference type="Proteomes" id="UP000186914"/>
    </source>
</evidence>
<feature type="region of interest" description="Disordered" evidence="1">
    <location>
        <begin position="24"/>
        <end position="43"/>
    </location>
</feature>
<gene>
    <name evidence="2" type="ORF">SAMN05421858_1277</name>
</gene>
<keyword evidence="3" id="KW-1185">Reference proteome</keyword>
<dbReference type="OrthoDB" id="241694at2157"/>
<organism evidence="2 3">
    <name type="scientific">Haladaptatus litoreus</name>
    <dbReference type="NCBI Taxonomy" id="553468"/>
    <lineage>
        <taxon>Archaea</taxon>
        <taxon>Methanobacteriati</taxon>
        <taxon>Methanobacteriota</taxon>
        <taxon>Stenosarchaea group</taxon>
        <taxon>Halobacteria</taxon>
        <taxon>Halobacteriales</taxon>
        <taxon>Haladaptataceae</taxon>
        <taxon>Haladaptatus</taxon>
    </lineage>
</organism>
<feature type="compositionally biased region" description="Basic and acidic residues" evidence="1">
    <location>
        <begin position="152"/>
        <end position="164"/>
    </location>
</feature>
<dbReference type="AlphaFoldDB" id="A0A1N6XTZ0"/>
<accession>A0A1N6XTZ0</accession>